<protein>
    <submittedName>
        <fullName evidence="1">Uncharacterized protein</fullName>
    </submittedName>
</protein>
<dbReference type="Proteomes" id="UP000887013">
    <property type="component" value="Unassembled WGS sequence"/>
</dbReference>
<proteinExistence type="predicted"/>
<sequence length="81" mass="9064">MLLKEPAPKNDYWRLSPFPVGAYSDPKSFSNPTNNAINRKSISFARTTLRPTKGKASHCVTEGVADVIYEKVLTIDLRRLA</sequence>
<name>A0A8X6NTR4_NEPPI</name>
<keyword evidence="2" id="KW-1185">Reference proteome</keyword>
<dbReference type="EMBL" id="BMAW01012816">
    <property type="protein sequence ID" value="GFT30564.1"/>
    <property type="molecule type" value="Genomic_DNA"/>
</dbReference>
<organism evidence="1 2">
    <name type="scientific">Nephila pilipes</name>
    <name type="common">Giant wood spider</name>
    <name type="synonym">Nephila maculata</name>
    <dbReference type="NCBI Taxonomy" id="299642"/>
    <lineage>
        <taxon>Eukaryota</taxon>
        <taxon>Metazoa</taxon>
        <taxon>Ecdysozoa</taxon>
        <taxon>Arthropoda</taxon>
        <taxon>Chelicerata</taxon>
        <taxon>Arachnida</taxon>
        <taxon>Araneae</taxon>
        <taxon>Araneomorphae</taxon>
        <taxon>Entelegynae</taxon>
        <taxon>Araneoidea</taxon>
        <taxon>Nephilidae</taxon>
        <taxon>Nephila</taxon>
    </lineage>
</organism>
<evidence type="ECO:0000313" key="2">
    <source>
        <dbReference type="Proteomes" id="UP000887013"/>
    </source>
</evidence>
<reference evidence="1" key="1">
    <citation type="submission" date="2020-08" db="EMBL/GenBank/DDBJ databases">
        <title>Multicomponent nature underlies the extraordinary mechanical properties of spider dragline silk.</title>
        <authorList>
            <person name="Kono N."/>
            <person name="Nakamura H."/>
            <person name="Mori M."/>
            <person name="Yoshida Y."/>
            <person name="Ohtoshi R."/>
            <person name="Malay A.D."/>
            <person name="Moran D.A.P."/>
            <person name="Tomita M."/>
            <person name="Numata K."/>
            <person name="Arakawa K."/>
        </authorList>
    </citation>
    <scope>NUCLEOTIDE SEQUENCE</scope>
</reference>
<dbReference type="AlphaFoldDB" id="A0A8X6NTR4"/>
<evidence type="ECO:0000313" key="1">
    <source>
        <dbReference type="EMBL" id="GFT30564.1"/>
    </source>
</evidence>
<accession>A0A8X6NTR4</accession>
<gene>
    <name evidence="1" type="ORF">NPIL_199651</name>
</gene>
<comment type="caution">
    <text evidence="1">The sequence shown here is derived from an EMBL/GenBank/DDBJ whole genome shotgun (WGS) entry which is preliminary data.</text>
</comment>